<feature type="binding site" evidence="9">
    <location>
        <position position="230"/>
    </location>
    <ligand>
        <name>Mg(2+)</name>
        <dbReference type="ChEBI" id="CHEBI:18420"/>
    </ligand>
</feature>
<evidence type="ECO:0000259" key="10">
    <source>
        <dbReference type="Pfam" id="PF00586"/>
    </source>
</evidence>
<reference evidence="13" key="1">
    <citation type="submission" date="2018-09" db="EMBL/GenBank/DDBJ databases">
        <authorList>
            <person name="Zhu H."/>
        </authorList>
    </citation>
    <scope>NUCLEOTIDE SEQUENCE [LARGE SCALE GENOMIC DNA]</scope>
    <source>
        <strain evidence="13">K1R23-30</strain>
    </source>
</reference>
<comment type="catalytic activity">
    <reaction evidence="9">
        <text>hydrogenselenide + ATP + H2O = selenophosphate + AMP + phosphate + 2 H(+)</text>
        <dbReference type="Rhea" id="RHEA:18737"/>
        <dbReference type="ChEBI" id="CHEBI:15377"/>
        <dbReference type="ChEBI" id="CHEBI:15378"/>
        <dbReference type="ChEBI" id="CHEBI:16144"/>
        <dbReference type="ChEBI" id="CHEBI:29317"/>
        <dbReference type="ChEBI" id="CHEBI:30616"/>
        <dbReference type="ChEBI" id="CHEBI:43474"/>
        <dbReference type="ChEBI" id="CHEBI:456215"/>
        <dbReference type="EC" id="2.7.9.3"/>
    </reaction>
</comment>
<evidence type="ECO:0000256" key="9">
    <source>
        <dbReference type="HAMAP-Rule" id="MF_00625"/>
    </source>
</evidence>
<evidence type="ECO:0000313" key="13">
    <source>
        <dbReference type="Proteomes" id="UP000265955"/>
    </source>
</evidence>
<evidence type="ECO:0000256" key="1">
    <source>
        <dbReference type="ARBA" id="ARBA00008026"/>
    </source>
</evidence>
<evidence type="ECO:0000256" key="3">
    <source>
        <dbReference type="ARBA" id="ARBA00022723"/>
    </source>
</evidence>
<evidence type="ECO:0000256" key="2">
    <source>
        <dbReference type="ARBA" id="ARBA00022679"/>
    </source>
</evidence>
<dbReference type="GO" id="GO:0005737">
    <property type="term" value="C:cytoplasm"/>
    <property type="evidence" value="ECO:0007669"/>
    <property type="project" value="TreeGrafter"/>
</dbReference>
<dbReference type="CDD" id="cd02195">
    <property type="entry name" value="SelD"/>
    <property type="match status" value="1"/>
</dbReference>
<evidence type="ECO:0000259" key="11">
    <source>
        <dbReference type="Pfam" id="PF02769"/>
    </source>
</evidence>
<feature type="binding site" description="in other chain" evidence="9">
    <location>
        <begin position="51"/>
        <end position="53"/>
    </location>
    <ligand>
        <name>ATP</name>
        <dbReference type="ChEBI" id="CHEBI:30616"/>
        <note>ligand shared between dimeric partners</note>
    </ligand>
</feature>
<dbReference type="PIRSF" id="PIRSF036407">
    <property type="entry name" value="Selenphspht_syn"/>
    <property type="match status" value="1"/>
</dbReference>
<feature type="binding site" description="in other chain" evidence="9">
    <location>
        <position position="94"/>
    </location>
    <ligand>
        <name>ATP</name>
        <dbReference type="ChEBI" id="CHEBI:30616"/>
        <note>ligand shared between dimeric partners</note>
    </ligand>
</feature>
<feature type="active site" evidence="9">
    <location>
        <position position="20"/>
    </location>
</feature>
<dbReference type="Gene3D" id="3.30.1330.10">
    <property type="entry name" value="PurM-like, N-terminal domain"/>
    <property type="match status" value="1"/>
</dbReference>
<dbReference type="SUPFAM" id="SSF56042">
    <property type="entry name" value="PurM C-terminal domain-like"/>
    <property type="match status" value="1"/>
</dbReference>
<dbReference type="InterPro" id="IPR010918">
    <property type="entry name" value="PurM-like_C_dom"/>
</dbReference>
<dbReference type="RefSeq" id="WP_119769975.1">
    <property type="nucleotide sequence ID" value="NZ_QYUO01000001.1"/>
</dbReference>
<feature type="domain" description="PurM-like N-terminal" evidence="10">
    <location>
        <begin position="53"/>
        <end position="160"/>
    </location>
</feature>
<dbReference type="EMBL" id="QYUO01000001">
    <property type="protein sequence ID" value="RJF98503.1"/>
    <property type="molecule type" value="Genomic_DNA"/>
</dbReference>
<name>A0A3A3FRP5_9BURK</name>
<keyword evidence="4 9" id="KW-0547">Nucleotide-binding</keyword>
<comment type="similarity">
    <text evidence="1 9">Belongs to the selenophosphate synthase 1 family. Class I subfamily.</text>
</comment>
<accession>A0A3A3FRP5</accession>
<sequence>MTTHTDPPIRLTSFSHGGGCGCKIAPGVLADILKKSTGFPVPKELMVGIETADDAAVYKLNDEQALIATTDFFMPIVDDPYDFGRIAATNAISDVYAMGGTPIMALALVAMPINQLPVDVIGRIIQGGESICAEAGIPIAGGHTIDSVEPIYGLVVMGLVHPSKIKRNADARAGDKLVLGKPLGVGVLSAALKKEALDEAGYRAMIENTTRLNKPGKALSDLNGVHALTDVTGFGLLGHALEIARGAGMSVRLRMSDVPLLPGVEQLAQQGFVTGASARNWAGYGQDVVLADAITPTQKALLTDPQTSGGLLVSCAPESVEDVLALFHREGFAQAKVIGEVAEGPARVEVQG</sequence>
<evidence type="ECO:0000256" key="5">
    <source>
        <dbReference type="ARBA" id="ARBA00022777"/>
    </source>
</evidence>
<dbReference type="InterPro" id="IPR023061">
    <property type="entry name" value="SelD_I"/>
</dbReference>
<dbReference type="Proteomes" id="UP000265955">
    <property type="component" value="Unassembled WGS sequence"/>
</dbReference>
<dbReference type="OrthoDB" id="9767928at2"/>
<protein>
    <recommendedName>
        <fullName evidence="9">Selenide, water dikinase</fullName>
        <ecNumber evidence="9">2.7.9.3</ecNumber>
    </recommendedName>
    <alternativeName>
        <fullName evidence="9">Selenium donor protein</fullName>
    </alternativeName>
    <alternativeName>
        <fullName evidence="9">Selenophosphate synthase</fullName>
    </alternativeName>
</protein>
<keyword evidence="13" id="KW-1185">Reference proteome</keyword>
<evidence type="ECO:0000256" key="4">
    <source>
        <dbReference type="ARBA" id="ARBA00022741"/>
    </source>
</evidence>
<evidence type="ECO:0000256" key="8">
    <source>
        <dbReference type="ARBA" id="ARBA00023266"/>
    </source>
</evidence>
<keyword evidence="8 9" id="KW-0711">Selenium</keyword>
<dbReference type="Pfam" id="PF02769">
    <property type="entry name" value="AIRS_C"/>
    <property type="match status" value="1"/>
</dbReference>
<comment type="cofactor">
    <cofactor evidence="9">
        <name>Mg(2+)</name>
        <dbReference type="ChEBI" id="CHEBI:18420"/>
    </cofactor>
    <text evidence="9">Binds 1 Mg(2+) ion per monomer.</text>
</comment>
<dbReference type="Pfam" id="PF00586">
    <property type="entry name" value="AIRS"/>
    <property type="match status" value="1"/>
</dbReference>
<feature type="binding site" evidence="9">
    <location>
        <begin position="142"/>
        <end position="144"/>
    </location>
    <ligand>
        <name>ATP</name>
        <dbReference type="ChEBI" id="CHEBI:30616"/>
        <note>ligand shared between dimeric partners</note>
    </ligand>
</feature>
<proteinExistence type="inferred from homology"/>
<dbReference type="HAMAP" id="MF_00625">
    <property type="entry name" value="SelD"/>
    <property type="match status" value="1"/>
</dbReference>
<gene>
    <name evidence="9 12" type="primary">selD</name>
    <name evidence="12" type="ORF">D3871_08275</name>
</gene>
<dbReference type="NCBIfam" id="TIGR00476">
    <property type="entry name" value="selD"/>
    <property type="match status" value="1"/>
</dbReference>
<feature type="site" description="Important for catalytic activity" evidence="9">
    <location>
        <position position="23"/>
    </location>
</feature>
<dbReference type="GO" id="GO:0000287">
    <property type="term" value="F:magnesium ion binding"/>
    <property type="evidence" value="ECO:0007669"/>
    <property type="project" value="UniProtKB-UniRule"/>
</dbReference>
<keyword evidence="6 9" id="KW-0067">ATP-binding</keyword>
<dbReference type="PANTHER" id="PTHR10256:SF0">
    <property type="entry name" value="INACTIVE SELENIDE, WATER DIKINASE-LIKE PROTEIN-RELATED"/>
    <property type="match status" value="1"/>
</dbReference>
<feature type="binding site" description="in other chain" evidence="9">
    <location>
        <position position="71"/>
    </location>
    <ligand>
        <name>ATP</name>
        <dbReference type="ChEBI" id="CHEBI:30616"/>
        <note>ligand shared between dimeric partners</note>
    </ligand>
</feature>
<keyword evidence="3 9" id="KW-0479">Metal-binding</keyword>
<dbReference type="InterPro" id="IPR004536">
    <property type="entry name" value="SPS/SelD"/>
</dbReference>
<keyword evidence="5 9" id="KW-0418">Kinase</keyword>
<keyword evidence="7 9" id="KW-0460">Magnesium</keyword>
<dbReference type="GO" id="GO:0005524">
    <property type="term" value="F:ATP binding"/>
    <property type="evidence" value="ECO:0007669"/>
    <property type="project" value="UniProtKB-UniRule"/>
</dbReference>
<dbReference type="AlphaFoldDB" id="A0A3A3FRP5"/>
<dbReference type="PANTHER" id="PTHR10256">
    <property type="entry name" value="SELENIDE, WATER DIKINASE"/>
    <property type="match status" value="1"/>
</dbReference>
<comment type="function">
    <text evidence="9">Synthesizes selenophosphate from selenide and ATP.</text>
</comment>
<evidence type="ECO:0000313" key="12">
    <source>
        <dbReference type="EMBL" id="RJF98503.1"/>
    </source>
</evidence>
<comment type="caution">
    <text evidence="12">The sequence shown here is derived from an EMBL/GenBank/DDBJ whole genome shotgun (WGS) entry which is preliminary data.</text>
</comment>
<evidence type="ECO:0000256" key="7">
    <source>
        <dbReference type="ARBA" id="ARBA00022842"/>
    </source>
</evidence>
<evidence type="ECO:0000256" key="6">
    <source>
        <dbReference type="ARBA" id="ARBA00022840"/>
    </source>
</evidence>
<dbReference type="InterPro" id="IPR016188">
    <property type="entry name" value="PurM-like_N"/>
</dbReference>
<feature type="domain" description="PurM-like C-terminal" evidence="11">
    <location>
        <begin position="172"/>
        <end position="345"/>
    </location>
</feature>
<keyword evidence="2 9" id="KW-0808">Transferase</keyword>
<feature type="binding site" description="in other chain" evidence="9">
    <location>
        <position position="23"/>
    </location>
    <ligand>
        <name>ATP</name>
        <dbReference type="ChEBI" id="CHEBI:30616"/>
        <note>ligand shared between dimeric partners</note>
    </ligand>
</feature>
<dbReference type="GO" id="GO:0016260">
    <property type="term" value="P:selenocysteine biosynthetic process"/>
    <property type="evidence" value="ECO:0007669"/>
    <property type="project" value="InterPro"/>
</dbReference>
<feature type="binding site" evidence="9">
    <location>
        <position position="94"/>
    </location>
    <ligand>
        <name>Mg(2+)</name>
        <dbReference type="ChEBI" id="CHEBI:18420"/>
    </ligand>
</feature>
<comment type="subunit">
    <text evidence="9">Homodimer.</text>
</comment>
<dbReference type="FunFam" id="3.90.650.10:FF:000004">
    <property type="entry name" value="Selenide, water dikinase"/>
    <property type="match status" value="1"/>
</dbReference>
<dbReference type="Gene3D" id="3.90.650.10">
    <property type="entry name" value="PurM-like C-terminal domain"/>
    <property type="match status" value="1"/>
</dbReference>
<dbReference type="FunFam" id="3.30.1330.10:FF:000003">
    <property type="entry name" value="Selenide, water dikinase"/>
    <property type="match status" value="1"/>
</dbReference>
<dbReference type="EC" id="2.7.9.3" evidence="9"/>
<organism evidence="12 13">
    <name type="scientific">Noviherbaspirillum saxi</name>
    <dbReference type="NCBI Taxonomy" id="2320863"/>
    <lineage>
        <taxon>Bacteria</taxon>
        <taxon>Pseudomonadati</taxon>
        <taxon>Pseudomonadota</taxon>
        <taxon>Betaproteobacteria</taxon>
        <taxon>Burkholderiales</taxon>
        <taxon>Oxalobacteraceae</taxon>
        <taxon>Noviherbaspirillum</taxon>
    </lineage>
</organism>
<feature type="binding site" evidence="9">
    <location>
        <position position="54"/>
    </location>
    <ligand>
        <name>Mg(2+)</name>
        <dbReference type="ChEBI" id="CHEBI:18420"/>
    </ligand>
</feature>
<dbReference type="NCBIfam" id="NF002098">
    <property type="entry name" value="PRK00943.1"/>
    <property type="match status" value="1"/>
</dbReference>
<dbReference type="SUPFAM" id="SSF55326">
    <property type="entry name" value="PurM N-terminal domain-like"/>
    <property type="match status" value="1"/>
</dbReference>
<dbReference type="GO" id="GO:0004756">
    <property type="term" value="F:selenide, water dikinase activity"/>
    <property type="evidence" value="ECO:0007669"/>
    <property type="project" value="UniProtKB-UniRule"/>
</dbReference>
<dbReference type="InterPro" id="IPR036921">
    <property type="entry name" value="PurM-like_N_sf"/>
</dbReference>
<dbReference type="InterPro" id="IPR036676">
    <property type="entry name" value="PurM-like_C_sf"/>
</dbReference>